<evidence type="ECO:0000256" key="2">
    <source>
        <dbReference type="ARBA" id="ARBA00022679"/>
    </source>
</evidence>
<dbReference type="InterPro" id="IPR012967">
    <property type="entry name" value="COMT_dimerisation"/>
</dbReference>
<dbReference type="SUPFAM" id="SSF46785">
    <property type="entry name" value="Winged helix' DNA-binding domain"/>
    <property type="match status" value="1"/>
</dbReference>
<evidence type="ECO:0000256" key="3">
    <source>
        <dbReference type="ARBA" id="ARBA00022691"/>
    </source>
</evidence>
<evidence type="ECO:0000313" key="7">
    <source>
        <dbReference type="EMBL" id="KAG0488547.1"/>
    </source>
</evidence>
<dbReference type="InterPro" id="IPR029063">
    <property type="entry name" value="SAM-dependent_MTases_sf"/>
</dbReference>
<dbReference type="GO" id="GO:0046983">
    <property type="term" value="F:protein dimerization activity"/>
    <property type="evidence" value="ECO:0007669"/>
    <property type="project" value="InterPro"/>
</dbReference>
<comment type="caution">
    <text evidence="7">The sequence shown here is derived from an EMBL/GenBank/DDBJ whole genome shotgun (WGS) entry which is preliminary data.</text>
</comment>
<dbReference type="PANTHER" id="PTHR11746">
    <property type="entry name" value="O-METHYLTRANSFERASE"/>
    <property type="match status" value="1"/>
</dbReference>
<dbReference type="InterPro" id="IPR036388">
    <property type="entry name" value="WH-like_DNA-bd_sf"/>
</dbReference>
<dbReference type="EMBL" id="JADCNL010000003">
    <property type="protein sequence ID" value="KAG0488547.1"/>
    <property type="molecule type" value="Genomic_DNA"/>
</dbReference>
<evidence type="ECO:0000256" key="4">
    <source>
        <dbReference type="PIRSR" id="PIRSR005739-1"/>
    </source>
</evidence>
<dbReference type="AlphaFoldDB" id="A0A835RM75"/>
<protein>
    <recommendedName>
        <fullName evidence="9">Caffeic acid O-methyltransferase</fullName>
    </recommendedName>
</protein>
<evidence type="ECO:0000259" key="5">
    <source>
        <dbReference type="Pfam" id="PF00891"/>
    </source>
</evidence>
<evidence type="ECO:0000256" key="1">
    <source>
        <dbReference type="ARBA" id="ARBA00022603"/>
    </source>
</evidence>
<dbReference type="Gene3D" id="3.40.50.150">
    <property type="entry name" value="Vaccinia Virus protein VP39"/>
    <property type="match status" value="1"/>
</dbReference>
<reference evidence="7 8" key="1">
    <citation type="journal article" date="2020" name="Nat. Food">
        <title>A phased Vanilla planifolia genome enables genetic improvement of flavour and production.</title>
        <authorList>
            <person name="Hasing T."/>
            <person name="Tang H."/>
            <person name="Brym M."/>
            <person name="Khazi F."/>
            <person name="Huang T."/>
            <person name="Chambers A.H."/>
        </authorList>
    </citation>
    <scope>NUCLEOTIDE SEQUENCE [LARGE SCALE GENOMIC DNA]</scope>
    <source>
        <tissue evidence="7">Leaf</tissue>
    </source>
</reference>
<sequence length="299" mass="32249">MGSLAADPQEESACLYAFQLVSFSALPMTLKAAIELGLFDVIVRAGPGAHLSAAEIASLIPDAATAANNPQAPVMLDRILRLLASYSIFTCSLSAEGERRYGAAPVCKFLAPNADGESMAGLSLMNNDRVLIESWYHLKEAVLEGGIPFNKAYGMTAFEYHSKDPRFNKIFNNGMSGHSSIMTNKLLEIYKGFEGLSSLVDVGGGVGATLGKITAKHPGIRAINFDLPHVISEAPPLPGVEHVGGDMFESVPSANAIFMKWILHDWSDEYCLKLLKNCWKALPEDRKSDCDGWHPSCSA</sequence>
<dbReference type="FunFam" id="1.10.10.10:FF:000357">
    <property type="entry name" value="Caffeic acid 3-O-methyltransferase"/>
    <property type="match status" value="1"/>
</dbReference>
<feature type="active site" description="Proton acceptor" evidence="4">
    <location>
        <position position="264"/>
    </location>
</feature>
<name>A0A835RM75_VANPL</name>
<keyword evidence="3" id="KW-0949">S-adenosyl-L-methionine</keyword>
<dbReference type="Pfam" id="PF08100">
    <property type="entry name" value="Dimerisation"/>
    <property type="match status" value="1"/>
</dbReference>
<dbReference type="PROSITE" id="PS51683">
    <property type="entry name" value="SAM_OMT_II"/>
    <property type="match status" value="1"/>
</dbReference>
<dbReference type="Proteomes" id="UP000636800">
    <property type="component" value="Chromosome 3"/>
</dbReference>
<evidence type="ECO:0000313" key="8">
    <source>
        <dbReference type="Proteomes" id="UP000636800"/>
    </source>
</evidence>
<keyword evidence="1" id="KW-0489">Methyltransferase</keyword>
<organism evidence="7 8">
    <name type="scientific">Vanilla planifolia</name>
    <name type="common">Vanilla</name>
    <dbReference type="NCBI Taxonomy" id="51239"/>
    <lineage>
        <taxon>Eukaryota</taxon>
        <taxon>Viridiplantae</taxon>
        <taxon>Streptophyta</taxon>
        <taxon>Embryophyta</taxon>
        <taxon>Tracheophyta</taxon>
        <taxon>Spermatophyta</taxon>
        <taxon>Magnoliopsida</taxon>
        <taxon>Liliopsida</taxon>
        <taxon>Asparagales</taxon>
        <taxon>Orchidaceae</taxon>
        <taxon>Vanilloideae</taxon>
        <taxon>Vanilleae</taxon>
        <taxon>Vanilla</taxon>
    </lineage>
</organism>
<dbReference type="GO" id="GO:0032259">
    <property type="term" value="P:methylation"/>
    <property type="evidence" value="ECO:0007669"/>
    <property type="project" value="UniProtKB-KW"/>
</dbReference>
<feature type="domain" description="O-methyltransferase dimerisation" evidence="6">
    <location>
        <begin position="19"/>
        <end position="111"/>
    </location>
</feature>
<dbReference type="OrthoDB" id="680029at2759"/>
<dbReference type="Gene3D" id="1.10.10.10">
    <property type="entry name" value="Winged helix-like DNA-binding domain superfamily/Winged helix DNA-binding domain"/>
    <property type="match status" value="1"/>
</dbReference>
<dbReference type="InterPro" id="IPR001077">
    <property type="entry name" value="COMT_C"/>
</dbReference>
<evidence type="ECO:0000259" key="6">
    <source>
        <dbReference type="Pfam" id="PF08100"/>
    </source>
</evidence>
<accession>A0A835RM75</accession>
<gene>
    <name evidence="7" type="ORF">HPP92_007358</name>
</gene>
<proteinExistence type="predicted"/>
<dbReference type="InterPro" id="IPR036390">
    <property type="entry name" value="WH_DNA-bd_sf"/>
</dbReference>
<keyword evidence="2" id="KW-0808">Transferase</keyword>
<feature type="domain" description="O-methyltransferase C-terminal" evidence="5">
    <location>
        <begin position="135"/>
        <end position="285"/>
    </location>
</feature>
<dbReference type="InterPro" id="IPR016461">
    <property type="entry name" value="COMT-like"/>
</dbReference>
<dbReference type="Pfam" id="PF00891">
    <property type="entry name" value="Methyltransf_2"/>
    <property type="match status" value="1"/>
</dbReference>
<evidence type="ECO:0008006" key="9">
    <source>
        <dbReference type="Google" id="ProtNLM"/>
    </source>
</evidence>
<keyword evidence="8" id="KW-1185">Reference proteome</keyword>
<dbReference type="SUPFAM" id="SSF53335">
    <property type="entry name" value="S-adenosyl-L-methionine-dependent methyltransferases"/>
    <property type="match status" value="1"/>
</dbReference>
<dbReference type="GO" id="GO:0008171">
    <property type="term" value="F:O-methyltransferase activity"/>
    <property type="evidence" value="ECO:0007669"/>
    <property type="project" value="InterPro"/>
</dbReference>
<dbReference type="PIRSF" id="PIRSF005739">
    <property type="entry name" value="O-mtase"/>
    <property type="match status" value="1"/>
</dbReference>